<evidence type="ECO:0000313" key="4">
    <source>
        <dbReference type="Proteomes" id="UP000037982"/>
    </source>
</evidence>
<accession>A0A0N0XTW8</accession>
<feature type="compositionally biased region" description="Basic and acidic residues" evidence="1">
    <location>
        <begin position="12"/>
        <end position="24"/>
    </location>
</feature>
<proteinExistence type="predicted"/>
<reference evidence="4" key="1">
    <citation type="submission" date="2015-07" db="EMBL/GenBank/DDBJ databases">
        <authorList>
            <person name="Ju K.-S."/>
            <person name="Doroghazi J.R."/>
            <person name="Metcalf W.W."/>
        </authorList>
    </citation>
    <scope>NUCLEOTIDE SEQUENCE [LARGE SCALE GENOMIC DNA]</scope>
    <source>
        <strain evidence="4">NRRL ISP-5002</strain>
    </source>
</reference>
<sequence>MSASAPVRLRGRMREAERLPEPPRRQPVRALGACALLLIGSLLLPLSLATVWARSELTDTDRYVATVAPLAANHTVQDAIVHDVTNGVMTHIRLDGLLKAIPRAERAALLKRFTRGLREFVDKQVRQVVTGRSFPEVWTGVHRAAHRALDDSLTASGDAPVTLDLTPVLDRVRHQLAGNGLGIDIAHRIPRMGAEVVLLRSPDVPRARLAYRAVRTAAPLLPSAAAVCLLAGFLLARRRRRALICAGVGCAATAALLAAALDLLRARALDGLPAVIPRPAASAYADTLTGSLRDGVWLAIGAALATAAVAAIGPPAVRAARRLSPR</sequence>
<dbReference type="Proteomes" id="UP000037982">
    <property type="component" value="Unassembled WGS sequence"/>
</dbReference>
<keyword evidence="2" id="KW-1133">Transmembrane helix</keyword>
<dbReference type="PATRIC" id="fig|66876.3.peg.4826"/>
<evidence type="ECO:0000313" key="3">
    <source>
        <dbReference type="EMBL" id="KPC61928.1"/>
    </source>
</evidence>
<evidence type="ECO:0000256" key="1">
    <source>
        <dbReference type="SAM" id="MobiDB-lite"/>
    </source>
</evidence>
<comment type="caution">
    <text evidence="3">The sequence shown here is derived from an EMBL/GenBank/DDBJ whole genome shotgun (WGS) entry which is preliminary data.</text>
</comment>
<keyword evidence="4" id="KW-1185">Reference proteome</keyword>
<keyword evidence="2" id="KW-0472">Membrane</keyword>
<keyword evidence="2" id="KW-0812">Transmembrane</keyword>
<gene>
    <name evidence="3" type="ORF">ADL29_22050</name>
</gene>
<name>A0A0N0XTW8_9ACTN</name>
<dbReference type="RefSeq" id="WP_053925325.1">
    <property type="nucleotide sequence ID" value="NZ_LGKG01000143.1"/>
</dbReference>
<feature type="transmembrane region" description="Helical" evidence="2">
    <location>
        <begin position="243"/>
        <end position="261"/>
    </location>
</feature>
<feature type="region of interest" description="Disordered" evidence="1">
    <location>
        <begin position="1"/>
        <end position="24"/>
    </location>
</feature>
<feature type="transmembrane region" description="Helical" evidence="2">
    <location>
        <begin position="217"/>
        <end position="236"/>
    </location>
</feature>
<dbReference type="EMBL" id="LGKG01000143">
    <property type="protein sequence ID" value="KPC61928.1"/>
    <property type="molecule type" value="Genomic_DNA"/>
</dbReference>
<evidence type="ECO:0000256" key="2">
    <source>
        <dbReference type="SAM" id="Phobius"/>
    </source>
</evidence>
<feature type="transmembrane region" description="Helical" evidence="2">
    <location>
        <begin position="296"/>
        <end position="317"/>
    </location>
</feature>
<organism evidence="3 4">
    <name type="scientific">Streptomyces chattanoogensis</name>
    <dbReference type="NCBI Taxonomy" id="66876"/>
    <lineage>
        <taxon>Bacteria</taxon>
        <taxon>Bacillati</taxon>
        <taxon>Actinomycetota</taxon>
        <taxon>Actinomycetes</taxon>
        <taxon>Kitasatosporales</taxon>
        <taxon>Streptomycetaceae</taxon>
        <taxon>Streptomyces</taxon>
    </lineage>
</organism>
<dbReference type="AlphaFoldDB" id="A0A0N0XTW8"/>
<protein>
    <submittedName>
        <fullName evidence="3">Integral membrane protein</fullName>
    </submittedName>
</protein>